<name>B9WKW6_CANDC</name>
<proteinExistence type="predicted"/>
<evidence type="ECO:0000256" key="8">
    <source>
        <dbReference type="SAM" id="MobiDB-lite"/>
    </source>
</evidence>
<feature type="transmembrane region" description="Helical" evidence="9">
    <location>
        <begin position="167"/>
        <end position="187"/>
    </location>
</feature>
<dbReference type="CDD" id="cd07042">
    <property type="entry name" value="STAS_SulP_like_sulfate_transporter"/>
    <property type="match status" value="1"/>
</dbReference>
<evidence type="ECO:0000256" key="3">
    <source>
        <dbReference type="ARBA" id="ARBA00022554"/>
    </source>
</evidence>
<dbReference type="RefSeq" id="XP_002421727.1">
    <property type="nucleotide sequence ID" value="XM_002421682.1"/>
</dbReference>
<feature type="transmembrane region" description="Helical" evidence="9">
    <location>
        <begin position="377"/>
        <end position="397"/>
    </location>
</feature>
<evidence type="ECO:0000256" key="4">
    <source>
        <dbReference type="ARBA" id="ARBA00022692"/>
    </source>
</evidence>
<feature type="transmembrane region" description="Helical" evidence="9">
    <location>
        <begin position="266"/>
        <end position="289"/>
    </location>
</feature>
<keyword evidence="7 9" id="KW-0472">Membrane</keyword>
<protein>
    <submittedName>
        <fullName evidence="12">Uncharacterized vacuolar membrane protein, putative</fullName>
    </submittedName>
</protein>
<dbReference type="PROSITE" id="PS50801">
    <property type="entry name" value="STAS"/>
    <property type="match status" value="1"/>
</dbReference>
<dbReference type="CGD" id="CAL0000163025">
    <property type="gene designation" value="Cd36_26330"/>
</dbReference>
<evidence type="ECO:0000256" key="1">
    <source>
        <dbReference type="ARBA" id="ARBA00004128"/>
    </source>
</evidence>
<feature type="transmembrane region" description="Helical" evidence="9">
    <location>
        <begin position="514"/>
        <end position="547"/>
    </location>
</feature>
<evidence type="ECO:0000256" key="7">
    <source>
        <dbReference type="ARBA" id="ARBA00023136"/>
    </source>
</evidence>
<dbReference type="PANTHER" id="PTHR43310:SF4">
    <property type="entry name" value="AFR304WP"/>
    <property type="match status" value="1"/>
</dbReference>
<sequence>MASPYGIPNKSGGNDNSETFDFGGRSYVSMSYKPSLLSSSLVNTGVEVHEQTANLANVLVTEPLNEEEEDNDDDDDDNLEQHQHQHQEQSEEHQHSISESSLLMSNSPRSNYFSQVDVLESEIGSPSINSFKSNQNRSHSGSIPSVNSQPSSKDNIPEKQPSKLHSYLVKPIGYIPGVFLGTLLNILDGLSYGMIMFPISESIFSSLAPTGLSMFYMSCIISQLIYSLGGSAFKAGIGSEMIEVTPFFHTMAGAIAKQMADNTNDAIIATTITSYAISSIVTGLVFFLLGKLKLGVLVGFFPRHILVGCIGGVGYFLIATGIEVSSRLEGGLSYNYETFKYLFYNYTTLLEWTIPLLLALILIILQHKYHNSLLVPLYFIAVFIIFHLLVSLVPSWSLNSARATGWVFPMVEDNEPWYNFYSLYKFNLVDWVCIVRQIPTMLALTFFGILHVPINVPALAVSVGMDEVDVDRELVAHGYSNAISGLVGSIQNYLVYTNSVLFIRAGADDRVAGVMLAIATAAVMMVGPVVIGYIPVCVVGALIYLLGYELLKEAIYDTWGRLRNIEYITIIIIVVTMGAVDFVAGIGVGILLACLSFVVEAGRTPVVQGIYSGSVARSTVMRHPKQQEFLKNVGEQICIVKLQGTLFFGSIGGVEKEIRNMFEHDKFKSNPIKYLIIDMKGVISLDFSAAEGFRRILNLANDFKTQFIISSVGEDDDIIQGLRDAGIFDNGANAPIELFSSLNYALEWCENSFLKTYSKLKKSDPVKTRSVPASSTLTTRQSFASPSSYGAKFFGKYGEFGTPRTNQVFQAASKTVYDEHKTESKFESQKNTLFQKQPLSLIMLSFQGLSDKDAEFWSNITPYFVKEKIPENYQFYDTKNDEPAFFIVESGLIRSVIKFESEGRELHSSILPLVAFGDLDDASEYRQIIYTTVNDTVVWKLSQAKLKEMLAKHGSKGEELYHELLEVEAKLIRGRFDTMTANLIIAG</sequence>
<keyword evidence="13" id="KW-1185">Reference proteome</keyword>
<feature type="compositionally biased region" description="Low complexity" evidence="8">
    <location>
        <begin position="97"/>
        <end position="106"/>
    </location>
</feature>
<dbReference type="GO" id="GO:0000329">
    <property type="term" value="C:fungal-type vacuole membrane"/>
    <property type="evidence" value="ECO:0007669"/>
    <property type="project" value="UniProtKB-ARBA"/>
</dbReference>
<dbReference type="InterPro" id="IPR011547">
    <property type="entry name" value="SLC26A/SulP_dom"/>
</dbReference>
<evidence type="ECO:0000256" key="2">
    <source>
        <dbReference type="ARBA" id="ARBA00022448"/>
    </source>
</evidence>
<evidence type="ECO:0000259" key="10">
    <source>
        <dbReference type="PROSITE" id="PS50801"/>
    </source>
</evidence>
<evidence type="ECO:0000256" key="6">
    <source>
        <dbReference type="ARBA" id="ARBA00022989"/>
    </source>
</evidence>
<feature type="transmembrane region" description="Helical" evidence="9">
    <location>
        <begin position="567"/>
        <end position="599"/>
    </location>
</feature>
<feature type="transmembrane region" description="Helical" evidence="9">
    <location>
        <begin position="342"/>
        <end position="365"/>
    </location>
</feature>
<dbReference type="Pfam" id="PF01740">
    <property type="entry name" value="STAS"/>
    <property type="match status" value="1"/>
</dbReference>
<feature type="domain" description="STAS" evidence="10">
    <location>
        <begin position="635"/>
        <end position="749"/>
    </location>
</feature>
<keyword evidence="3" id="KW-0926">Vacuole</keyword>
<keyword evidence="5" id="KW-0029">Amino-acid transport</keyword>
<organism evidence="12 13">
    <name type="scientific">Candida dubliniensis (strain CD36 / ATCC MYA-646 / CBS 7987 / NCPF 3949 / NRRL Y-17841)</name>
    <name type="common">Yeast</name>
    <dbReference type="NCBI Taxonomy" id="573826"/>
    <lineage>
        <taxon>Eukaryota</taxon>
        <taxon>Fungi</taxon>
        <taxon>Dikarya</taxon>
        <taxon>Ascomycota</taxon>
        <taxon>Saccharomycotina</taxon>
        <taxon>Pichiomycetes</taxon>
        <taxon>Debaryomycetaceae</taxon>
        <taxon>Candida/Lodderomyces clade</taxon>
        <taxon>Candida</taxon>
    </lineage>
</organism>
<evidence type="ECO:0000313" key="13">
    <source>
        <dbReference type="Proteomes" id="UP000002605"/>
    </source>
</evidence>
<dbReference type="HOGENOM" id="CLU_003182_0_3_1"/>
<evidence type="ECO:0000256" key="9">
    <source>
        <dbReference type="SAM" id="Phobius"/>
    </source>
</evidence>
<feature type="compositionally biased region" description="Acidic residues" evidence="8">
    <location>
        <begin position="65"/>
        <end position="78"/>
    </location>
</feature>
<keyword evidence="6 9" id="KW-1133">Transmembrane helix</keyword>
<feature type="transmembrane region" description="Helical" evidence="9">
    <location>
        <begin position="442"/>
        <end position="463"/>
    </location>
</feature>
<dbReference type="InterPro" id="IPR014710">
    <property type="entry name" value="RmlC-like_jellyroll"/>
</dbReference>
<dbReference type="InterPro" id="IPR002645">
    <property type="entry name" value="STAS_dom"/>
</dbReference>
<feature type="transmembrane region" description="Helical" evidence="9">
    <location>
        <begin position="483"/>
        <end position="502"/>
    </location>
</feature>
<feature type="transmembrane region" description="Helical" evidence="9">
    <location>
        <begin position="207"/>
        <end position="229"/>
    </location>
</feature>
<dbReference type="PANTHER" id="PTHR43310">
    <property type="entry name" value="SULFATE TRANSPORTER YBAR-RELATED"/>
    <property type="match status" value="1"/>
</dbReference>
<feature type="compositionally biased region" description="Basic and acidic residues" evidence="8">
    <location>
        <begin position="79"/>
        <end position="96"/>
    </location>
</feature>
<dbReference type="OrthoDB" id="409725at2759"/>
<keyword evidence="4 9" id="KW-0812">Transmembrane</keyword>
<dbReference type="Proteomes" id="UP000002605">
    <property type="component" value="Chromosome R"/>
</dbReference>
<dbReference type="InterPro" id="IPR052706">
    <property type="entry name" value="Membrane-Transporter-like"/>
</dbReference>
<dbReference type="GO" id="GO:0034490">
    <property type="term" value="P:basic amino acid transmembrane import into vacuole"/>
    <property type="evidence" value="ECO:0007669"/>
    <property type="project" value="UniProtKB-ARBA"/>
</dbReference>
<dbReference type="Gene3D" id="2.60.120.10">
    <property type="entry name" value="Jelly Rolls"/>
    <property type="match status" value="1"/>
</dbReference>
<dbReference type="SUPFAM" id="SSF51206">
    <property type="entry name" value="cAMP-binding domain-like"/>
    <property type="match status" value="1"/>
</dbReference>
<dbReference type="EMBL" id="FM992695">
    <property type="protein sequence ID" value="CAX39666.1"/>
    <property type="molecule type" value="Genomic_DNA"/>
</dbReference>
<dbReference type="AlphaFoldDB" id="B9WKW6"/>
<evidence type="ECO:0000313" key="12">
    <source>
        <dbReference type="EMBL" id="CAX39666.1"/>
    </source>
</evidence>
<dbReference type="InterPro" id="IPR036513">
    <property type="entry name" value="STAS_dom_sf"/>
</dbReference>
<dbReference type="FunFam" id="3.30.750.24:FF:000012">
    <property type="entry name" value="Sulfate transporter family protein"/>
    <property type="match status" value="1"/>
</dbReference>
<feature type="region of interest" description="Disordered" evidence="8">
    <location>
        <begin position="1"/>
        <end position="24"/>
    </location>
</feature>
<dbReference type="SUPFAM" id="SSF52091">
    <property type="entry name" value="SpoIIaa-like"/>
    <property type="match status" value="1"/>
</dbReference>
<dbReference type="GeneID" id="8049830"/>
<evidence type="ECO:0000256" key="5">
    <source>
        <dbReference type="ARBA" id="ARBA00022970"/>
    </source>
</evidence>
<feature type="transmembrane region" description="Helical" evidence="9">
    <location>
        <begin position="301"/>
        <end position="322"/>
    </location>
</feature>
<dbReference type="InterPro" id="IPR018490">
    <property type="entry name" value="cNMP-bd_dom_sf"/>
</dbReference>
<evidence type="ECO:0000313" key="11">
    <source>
        <dbReference type="CGD" id="CAL0000163025"/>
    </source>
</evidence>
<keyword evidence="2" id="KW-0813">Transport</keyword>
<feature type="compositionally biased region" description="Polar residues" evidence="8">
    <location>
        <begin position="127"/>
        <end position="154"/>
    </location>
</feature>
<reference evidence="12 13" key="1">
    <citation type="journal article" date="2009" name="Genome Res.">
        <title>Comparative genomics of the fungal pathogens Candida dubliniensis and Candida albicans.</title>
        <authorList>
            <person name="Jackson A.P."/>
            <person name="Gamble J.A."/>
            <person name="Yeomans T."/>
            <person name="Moran G.P."/>
            <person name="Saunders D."/>
            <person name="Harris D."/>
            <person name="Aslett M."/>
            <person name="Barrell J.F."/>
            <person name="Butler G."/>
            <person name="Citiulo F."/>
            <person name="Coleman D.C."/>
            <person name="de Groot P.W.J."/>
            <person name="Goodwin T.J."/>
            <person name="Quail M.A."/>
            <person name="McQuillan J."/>
            <person name="Munro C.A."/>
            <person name="Pain A."/>
            <person name="Poulter R.T."/>
            <person name="Rajandream M.A."/>
            <person name="Renauld H."/>
            <person name="Spiering M.J."/>
            <person name="Tivey A."/>
            <person name="Gow N.A.R."/>
            <person name="Barrell B."/>
            <person name="Sullivan D.J."/>
            <person name="Berriman M."/>
        </authorList>
    </citation>
    <scope>NUCLEOTIDE SEQUENCE [LARGE SCALE GENOMIC DNA]</scope>
    <source>
        <strain evidence="13">CD36 / ATCC MYA-646 / CBS 7987 / NCPF 3949 / NRRL Y-17841</strain>
    </source>
</reference>
<accession>B9WKW6</accession>
<feature type="region of interest" description="Disordered" evidence="8">
    <location>
        <begin position="127"/>
        <end position="159"/>
    </location>
</feature>
<gene>
    <name evidence="11" type="ordered locus">Cd36_26330</name>
    <name evidence="12" type="ORF">CD36_26330</name>
</gene>
<dbReference type="eggNOG" id="KOG0236">
    <property type="taxonomic scope" value="Eukaryota"/>
</dbReference>
<feature type="region of interest" description="Disordered" evidence="8">
    <location>
        <begin position="65"/>
        <end position="106"/>
    </location>
</feature>
<dbReference type="Gene3D" id="3.30.750.24">
    <property type="entry name" value="STAS domain"/>
    <property type="match status" value="1"/>
</dbReference>
<comment type="subcellular location">
    <subcellularLocation>
        <location evidence="1">Vacuole membrane</location>
        <topology evidence="1">Multi-pass membrane protein</topology>
    </subcellularLocation>
</comment>
<dbReference type="Pfam" id="PF00916">
    <property type="entry name" value="Sulfate_transp"/>
    <property type="match status" value="1"/>
</dbReference>
<dbReference type="KEGG" id="cdu:CD36_26330"/>